<dbReference type="Proteomes" id="UP000790580">
    <property type="component" value="Unassembled WGS sequence"/>
</dbReference>
<dbReference type="RefSeq" id="WP_176371505.1">
    <property type="nucleotide sequence ID" value="NZ_JAHQCR010000059.1"/>
</dbReference>
<comment type="caution">
    <text evidence="2">The sequence shown here is derived from an EMBL/GenBank/DDBJ whole genome shotgun (WGS) entry which is preliminary data.</text>
</comment>
<feature type="compositionally biased region" description="Basic and acidic residues" evidence="1">
    <location>
        <begin position="33"/>
        <end position="51"/>
    </location>
</feature>
<accession>A0ABS6JW00</accession>
<reference evidence="2 3" key="1">
    <citation type="submission" date="2021-06" db="EMBL/GenBank/DDBJ databases">
        <title>Bacillus sp. RD4P76, an endophyte from a halophyte.</title>
        <authorList>
            <person name="Sun J.-Q."/>
        </authorList>
    </citation>
    <scope>NUCLEOTIDE SEQUENCE [LARGE SCALE GENOMIC DNA]</scope>
    <source>
        <strain evidence="2 3">JCM 17098</strain>
    </source>
</reference>
<evidence type="ECO:0000313" key="3">
    <source>
        <dbReference type="Proteomes" id="UP000790580"/>
    </source>
</evidence>
<name>A0ABS6JW00_9BACI</name>
<proteinExistence type="predicted"/>
<organism evidence="2 3">
    <name type="scientific">Evansella alkalicola</name>
    <dbReference type="NCBI Taxonomy" id="745819"/>
    <lineage>
        <taxon>Bacteria</taxon>
        <taxon>Bacillati</taxon>
        <taxon>Bacillota</taxon>
        <taxon>Bacilli</taxon>
        <taxon>Bacillales</taxon>
        <taxon>Bacillaceae</taxon>
        <taxon>Evansella</taxon>
    </lineage>
</organism>
<feature type="region of interest" description="Disordered" evidence="1">
    <location>
        <begin position="23"/>
        <end position="51"/>
    </location>
</feature>
<protein>
    <submittedName>
        <fullName evidence="2">Uncharacterized protein</fullName>
    </submittedName>
</protein>
<gene>
    <name evidence="2" type="ORF">KS407_15215</name>
</gene>
<keyword evidence="3" id="KW-1185">Reference proteome</keyword>
<evidence type="ECO:0000256" key="1">
    <source>
        <dbReference type="SAM" id="MobiDB-lite"/>
    </source>
</evidence>
<dbReference type="EMBL" id="JAHQCR010000059">
    <property type="protein sequence ID" value="MBU9722765.1"/>
    <property type="molecule type" value="Genomic_DNA"/>
</dbReference>
<sequence length="51" mass="5897">MSADKTIKKKVGNVRRLIVSGQKRKEKGLKCPQVERQRTKVKRKEVEMSAD</sequence>
<evidence type="ECO:0000313" key="2">
    <source>
        <dbReference type="EMBL" id="MBU9722765.1"/>
    </source>
</evidence>